<accession>A0A366E2N9</accession>
<evidence type="ECO:0000256" key="1">
    <source>
        <dbReference type="ARBA" id="ARBA00023015"/>
    </source>
</evidence>
<evidence type="ECO:0000313" key="5">
    <source>
        <dbReference type="EMBL" id="RBO96059.1"/>
    </source>
</evidence>
<dbReference type="PANTHER" id="PTHR46796">
    <property type="entry name" value="HTH-TYPE TRANSCRIPTIONAL ACTIVATOR RHAS-RELATED"/>
    <property type="match status" value="1"/>
</dbReference>
<proteinExistence type="predicted"/>
<dbReference type="InterPro" id="IPR050204">
    <property type="entry name" value="AraC_XylS_family_regulators"/>
</dbReference>
<organism evidence="5 6">
    <name type="scientific">Nocardia puris</name>
    <dbReference type="NCBI Taxonomy" id="208602"/>
    <lineage>
        <taxon>Bacteria</taxon>
        <taxon>Bacillati</taxon>
        <taxon>Actinomycetota</taxon>
        <taxon>Actinomycetes</taxon>
        <taxon>Mycobacteriales</taxon>
        <taxon>Nocardiaceae</taxon>
        <taxon>Nocardia</taxon>
    </lineage>
</organism>
<comment type="caution">
    <text evidence="5">The sequence shown here is derived from an EMBL/GenBank/DDBJ whole genome shotgun (WGS) entry which is preliminary data.</text>
</comment>
<dbReference type="SMART" id="SM00342">
    <property type="entry name" value="HTH_ARAC"/>
    <property type="match status" value="1"/>
</dbReference>
<sequence>MFDSDLGAGWDVAHAAVRESGVEIVGFRDRAREGMDARIVPGPMVAVVLDFGAHGVEVVRGSGSQATGGVVSAMAPGAVRVRSRRVECVEIRLSPVRAYSLFGTTVPGVVAADEVWGSSAQRLRERLAEATSWQRRFELAEAFVLSRCSFTADPEVAASWERIVAGRGQVRVAELTELCGWSRKRLWSRFTAQIGLTPKRAAMLVRFDRAVQALTSGAAIADVAARCGYVDQSHLHRDTLSFAGCTPKALTSREHSSKTRA</sequence>
<keyword evidence="6" id="KW-1185">Reference proteome</keyword>
<dbReference type="Pfam" id="PF12833">
    <property type="entry name" value="HTH_18"/>
    <property type="match status" value="1"/>
</dbReference>
<dbReference type="EMBL" id="QNRE01000001">
    <property type="protein sequence ID" value="RBO96059.1"/>
    <property type="molecule type" value="Genomic_DNA"/>
</dbReference>
<feature type="domain" description="HTH araC/xylS-type" evidence="4">
    <location>
        <begin position="154"/>
        <end position="253"/>
    </location>
</feature>
<keyword evidence="1" id="KW-0805">Transcription regulation</keyword>
<evidence type="ECO:0000313" key="6">
    <source>
        <dbReference type="Proteomes" id="UP000252586"/>
    </source>
</evidence>
<evidence type="ECO:0000256" key="3">
    <source>
        <dbReference type="ARBA" id="ARBA00023163"/>
    </source>
</evidence>
<dbReference type="STRING" id="1210090.GCA_001613185_04218"/>
<reference evidence="5 6" key="1">
    <citation type="submission" date="2018-06" db="EMBL/GenBank/DDBJ databases">
        <title>Genomic Encyclopedia of Type Strains, Phase IV (KMG-IV): sequencing the most valuable type-strain genomes for metagenomic binning, comparative biology and taxonomic classification.</title>
        <authorList>
            <person name="Goeker M."/>
        </authorList>
    </citation>
    <scope>NUCLEOTIDE SEQUENCE [LARGE SCALE GENOMIC DNA]</scope>
    <source>
        <strain evidence="5 6">DSM 44599</strain>
    </source>
</reference>
<dbReference type="Gene3D" id="1.10.10.60">
    <property type="entry name" value="Homeodomain-like"/>
    <property type="match status" value="1"/>
</dbReference>
<dbReference type="PANTHER" id="PTHR46796:SF15">
    <property type="entry name" value="BLL1074 PROTEIN"/>
    <property type="match status" value="1"/>
</dbReference>
<evidence type="ECO:0000259" key="4">
    <source>
        <dbReference type="PROSITE" id="PS01124"/>
    </source>
</evidence>
<dbReference type="GO" id="GO:0043565">
    <property type="term" value="F:sequence-specific DNA binding"/>
    <property type="evidence" value="ECO:0007669"/>
    <property type="project" value="InterPro"/>
</dbReference>
<keyword evidence="2 5" id="KW-0238">DNA-binding</keyword>
<protein>
    <submittedName>
        <fullName evidence="5">AraC-like DNA-binding protein</fullName>
    </submittedName>
</protein>
<dbReference type="GO" id="GO:0003700">
    <property type="term" value="F:DNA-binding transcription factor activity"/>
    <property type="evidence" value="ECO:0007669"/>
    <property type="project" value="InterPro"/>
</dbReference>
<name>A0A366E2N9_9NOCA</name>
<dbReference type="AlphaFoldDB" id="A0A366E2N9"/>
<evidence type="ECO:0000256" key="2">
    <source>
        <dbReference type="ARBA" id="ARBA00023125"/>
    </source>
</evidence>
<dbReference type="PROSITE" id="PS01124">
    <property type="entry name" value="HTH_ARAC_FAMILY_2"/>
    <property type="match status" value="1"/>
</dbReference>
<dbReference type="Proteomes" id="UP000252586">
    <property type="component" value="Unassembled WGS sequence"/>
</dbReference>
<dbReference type="InterPro" id="IPR018060">
    <property type="entry name" value="HTH_AraC"/>
</dbReference>
<keyword evidence="3" id="KW-0804">Transcription</keyword>
<gene>
    <name evidence="5" type="ORF">DFR74_10170</name>
</gene>